<dbReference type="Pfam" id="PF21771">
    <property type="entry name" value="CFAP58_CC"/>
    <property type="match status" value="2"/>
</dbReference>
<evidence type="ECO:0000256" key="1">
    <source>
        <dbReference type="ARBA" id="ARBA00023054"/>
    </source>
</evidence>
<dbReference type="Gene3D" id="2.10.25.10">
    <property type="entry name" value="Laminin"/>
    <property type="match status" value="1"/>
</dbReference>
<dbReference type="PANTHER" id="PTHR32083">
    <property type="entry name" value="CILIA AND FLAGELLA-ASSOCIATED PROTEIN 58-RELATED"/>
    <property type="match status" value="1"/>
</dbReference>
<proteinExistence type="predicted"/>
<feature type="coiled-coil region" evidence="3">
    <location>
        <begin position="504"/>
        <end position="541"/>
    </location>
</feature>
<dbReference type="CDD" id="cd00054">
    <property type="entry name" value="EGF_CA"/>
    <property type="match status" value="1"/>
</dbReference>
<feature type="coiled-coil region" evidence="3">
    <location>
        <begin position="570"/>
        <end position="597"/>
    </location>
</feature>
<evidence type="ECO:0000256" key="2">
    <source>
        <dbReference type="PROSITE-ProRule" id="PRU00076"/>
    </source>
</evidence>
<dbReference type="PROSITE" id="PS00022">
    <property type="entry name" value="EGF_1"/>
    <property type="match status" value="1"/>
</dbReference>
<keyword evidence="2" id="KW-0245">EGF-like domain</keyword>
<evidence type="ECO:0000313" key="7">
    <source>
        <dbReference type="Proteomes" id="UP000663845"/>
    </source>
</evidence>
<dbReference type="PANTHER" id="PTHR32083:SF34">
    <property type="entry name" value="COILED-COIL DOMAIN-CONTAINING PROTEIN 146"/>
    <property type="match status" value="1"/>
</dbReference>
<feature type="coiled-coil region" evidence="3">
    <location>
        <begin position="1016"/>
        <end position="1043"/>
    </location>
</feature>
<feature type="disulfide bond" evidence="2">
    <location>
        <begin position="1404"/>
        <end position="1413"/>
    </location>
</feature>
<feature type="coiled-coil region" evidence="3">
    <location>
        <begin position="1149"/>
        <end position="1176"/>
    </location>
</feature>
<feature type="coiled-coil region" evidence="3">
    <location>
        <begin position="820"/>
        <end position="854"/>
    </location>
</feature>
<keyword evidence="2" id="KW-1015">Disulfide bond</keyword>
<comment type="caution">
    <text evidence="6">The sequence shown here is derived from an EMBL/GenBank/DDBJ whole genome shotgun (WGS) entry which is preliminary data.</text>
</comment>
<feature type="disulfide bond" evidence="2">
    <location>
        <begin position="1386"/>
        <end position="1396"/>
    </location>
</feature>
<dbReference type="GO" id="GO:0005856">
    <property type="term" value="C:cytoskeleton"/>
    <property type="evidence" value="ECO:0007669"/>
    <property type="project" value="TreeGrafter"/>
</dbReference>
<name>A0A813YFG7_9BILA</name>
<evidence type="ECO:0000259" key="5">
    <source>
        <dbReference type="PROSITE" id="PS50026"/>
    </source>
</evidence>
<dbReference type="Proteomes" id="UP000663845">
    <property type="component" value="Unassembled WGS sequence"/>
</dbReference>
<keyword evidence="1 3" id="KW-0175">Coiled coil</keyword>
<accession>A0A813YFG7</accession>
<dbReference type="InterPro" id="IPR049270">
    <property type="entry name" value="CFAP58_CC"/>
</dbReference>
<feature type="coiled-coil region" evidence="3">
    <location>
        <begin position="950"/>
        <end position="987"/>
    </location>
</feature>
<dbReference type="SMART" id="SM00181">
    <property type="entry name" value="EGF"/>
    <property type="match status" value="1"/>
</dbReference>
<feature type="domain" description="EGF-like" evidence="5">
    <location>
        <begin position="1382"/>
        <end position="1414"/>
    </location>
</feature>
<gene>
    <name evidence="6" type="ORF">JYZ213_LOCUS9630</name>
</gene>
<feature type="region of interest" description="Disordered" evidence="4">
    <location>
        <begin position="1"/>
        <end position="36"/>
    </location>
</feature>
<protein>
    <recommendedName>
        <fullName evidence="5">EGF-like domain-containing protein</fullName>
    </recommendedName>
</protein>
<organism evidence="6 7">
    <name type="scientific">Adineta steineri</name>
    <dbReference type="NCBI Taxonomy" id="433720"/>
    <lineage>
        <taxon>Eukaryota</taxon>
        <taxon>Metazoa</taxon>
        <taxon>Spiralia</taxon>
        <taxon>Gnathifera</taxon>
        <taxon>Rotifera</taxon>
        <taxon>Eurotatoria</taxon>
        <taxon>Bdelloidea</taxon>
        <taxon>Adinetida</taxon>
        <taxon>Adinetidae</taxon>
        <taxon>Adineta</taxon>
    </lineage>
</organism>
<dbReference type="EMBL" id="CAJNOG010000068">
    <property type="protein sequence ID" value="CAF0883644.1"/>
    <property type="molecule type" value="Genomic_DNA"/>
</dbReference>
<dbReference type="PROSITE" id="PS50026">
    <property type="entry name" value="EGF_3"/>
    <property type="match status" value="1"/>
</dbReference>
<comment type="caution">
    <text evidence="2">Lacks conserved residue(s) required for the propagation of feature annotation.</text>
</comment>
<dbReference type="PROSITE" id="PS01186">
    <property type="entry name" value="EGF_2"/>
    <property type="match status" value="1"/>
</dbReference>
<feature type="coiled-coil region" evidence="3">
    <location>
        <begin position="703"/>
        <end position="791"/>
    </location>
</feature>
<dbReference type="InterPro" id="IPR000742">
    <property type="entry name" value="EGF"/>
</dbReference>
<evidence type="ECO:0000256" key="3">
    <source>
        <dbReference type="SAM" id="Coils"/>
    </source>
</evidence>
<sequence>MSNHSGDEEELSQDEEENLPQNEVDFNEQQQNAFVTDDTYVHSSTHQQFDDIEPIEARPPNEIDTDEQTTHQSGIPAFRTLDELFKEGAITGTQMALLKSRYIDLQNALAQSREAENRLRHEEHGYIAQIEKQKRVLEEGESFPDKITNEIQQRRKDLLKYTNDLACTEERLFDMDYKIKALEEDKRSLENEKARIPNQNEIDEKMKTLRQECDDLRRQIAQKKSEIKDQNVLLGDKRKKFGNTTKQHEELMNTIQILEAEHLQVTRRPGELLKIIDGLNLQRDQTDQEAEELEAKIKEQDGNLLQLLDDINKMKTLTSKEIKSVDLQNQQNERLNDEIRNVLNLIAFEDAKLIKGQIDERQSTEAVKSTVQMTKQIREQHAKVQKQKERLLRELKRVENQYNIANDELGSMRMTIDKLNLQRTALPVDDPAPKQAAENLKEEIHDIREDAEKYEKELLVKQSTLTTAQKDQQEVQLRQDNCRRDAISMAHFASVVSNEREQKCREKMKAKHRLESVIEDLQRKNGEIYEHKKRIDDLEIQKKESAGMYEIVKGERNKCVNAIQVNTQKSNEMKEKTKLLENEIEILRTKLIILEKDVQKKKLLVAGSIVERDREKHKVEKQRIYLSELTAQGKQQTSENVNYSNLIALVEKELGQLRKDYDTSVLDRNERSVQLVERYNEEVVFQEKVNVQDTKLKNAYVELRSRDDEIRILELQIQEEKRDIALSKKNQTDQEAEELEAKIKEQDGNLLQLLDDINKMKTLTSKEIKSVDLQNQQNERLNDEIRNVLNLIAFEDAKLIKGQIDERQSTEAVKSTVQMTKQIREQHAKVQKQKERLLRELKRVENQYNIANDELGSMHMTIDKLNLQRTALPVDDPAPKQAAENLKEEIHDIREDAEKYEKELLVKQSTLTTAQKDQQEVQLRQDNCRRDAISMAHFASVVSNEREQKCREKMKAKHRLESVIEDLQRKNGEIYEHKKRIDDLEIQKKESAGMYEIVKGERNKCVNAIQVNTQKSNEMKEKTKLLENEIEILRTKLIVLEKDVQKKKLLVAGSIVERDREKHKVEKQRIYLSELTAQGKQQTSENVNYSNLIALVEKELGQLRKDYDTSVLDRNERSVQLVERYNEEVVFQEKVNVQDTKLKNAYVELRSRDDEIRILELQIQEEKRDIALSKKKLPIKRSLNEELKLYRICLEACQERLVELEKMLENPNDPARVRFLDGVDESPASIMKKLEQLEQRLSIKEEQSLEKDLILEQVHRLIERLSTKADAGKDDTLALAKKVNDLQRLCENDRPCYEICEMGERCRNLSCSCGSRGKCGKGEICQSDICMCGTKRDGCHPHEQCINGRCICKTSSCDQCNNSCKSNEICLDGKCVCTNQCQNAFCPFPCLHGGRCTGFYRCTCRQGWQGHRCERRNSIIEK</sequence>
<evidence type="ECO:0000313" key="6">
    <source>
        <dbReference type="EMBL" id="CAF0883644.1"/>
    </source>
</evidence>
<feature type="coiled-coil region" evidence="3">
    <location>
        <begin position="172"/>
        <end position="345"/>
    </location>
</feature>
<evidence type="ECO:0000256" key="4">
    <source>
        <dbReference type="SAM" id="MobiDB-lite"/>
    </source>
</evidence>
<feature type="compositionally biased region" description="Acidic residues" evidence="4">
    <location>
        <begin position="7"/>
        <end position="18"/>
    </location>
</feature>
<feature type="coiled-coil region" evidence="3">
    <location>
        <begin position="374"/>
        <end position="457"/>
    </location>
</feature>
<reference evidence="6" key="1">
    <citation type="submission" date="2021-02" db="EMBL/GenBank/DDBJ databases">
        <authorList>
            <person name="Nowell W R."/>
        </authorList>
    </citation>
    <scope>NUCLEOTIDE SEQUENCE</scope>
</reference>